<dbReference type="Pfam" id="PF14026">
    <property type="entry name" value="SCO4226-like"/>
    <property type="match status" value="1"/>
</dbReference>
<reference evidence="1 2" key="1">
    <citation type="submission" date="2024-10" db="EMBL/GenBank/DDBJ databases">
        <title>The Natural Products Discovery Center: Release of the First 8490 Sequenced Strains for Exploring Actinobacteria Biosynthetic Diversity.</title>
        <authorList>
            <person name="Kalkreuter E."/>
            <person name="Kautsar S.A."/>
            <person name="Yang D."/>
            <person name="Bader C.D."/>
            <person name="Teijaro C.N."/>
            <person name="Fluegel L."/>
            <person name="Davis C.M."/>
            <person name="Simpson J.R."/>
            <person name="Lauterbach L."/>
            <person name="Steele A.D."/>
            <person name="Gui C."/>
            <person name="Meng S."/>
            <person name="Li G."/>
            <person name="Viehrig K."/>
            <person name="Ye F."/>
            <person name="Su P."/>
            <person name="Kiefer A.F."/>
            <person name="Nichols A."/>
            <person name="Cepeda A.J."/>
            <person name="Yan W."/>
            <person name="Fan B."/>
            <person name="Jiang Y."/>
            <person name="Adhikari A."/>
            <person name="Zheng C.-J."/>
            <person name="Schuster L."/>
            <person name="Cowan T.M."/>
            <person name="Smanski M.J."/>
            <person name="Chevrette M.G."/>
            <person name="De Carvalho L.P.S."/>
            <person name="Shen B."/>
        </authorList>
    </citation>
    <scope>NUCLEOTIDE SEQUENCE [LARGE SCALE GENOMIC DNA]</scope>
    <source>
        <strain evidence="1 2">NPDC000087</strain>
    </source>
</reference>
<sequence length="90" mass="9891">MPLFMIERNYAEKLDPNAAEAERINLINDSEGVHWLYSFLSADLRKTYCLYDAPTAEAIIRAAQRAGIPADVVVEIDARVLADGSLAPAV</sequence>
<dbReference type="Gene3D" id="3.30.70.3090">
    <property type="entry name" value="ORF SCO4226, nickel-binding ferredoxin-like monomer"/>
    <property type="match status" value="1"/>
</dbReference>
<proteinExistence type="predicted"/>
<organism evidence="1 2">
    <name type="scientific">Paractinoplanes globisporus</name>
    <dbReference type="NCBI Taxonomy" id="113565"/>
    <lineage>
        <taxon>Bacteria</taxon>
        <taxon>Bacillati</taxon>
        <taxon>Actinomycetota</taxon>
        <taxon>Actinomycetes</taxon>
        <taxon>Micromonosporales</taxon>
        <taxon>Micromonosporaceae</taxon>
        <taxon>Paractinoplanes</taxon>
    </lineage>
</organism>
<dbReference type="Proteomes" id="UP001602245">
    <property type="component" value="Unassembled WGS sequence"/>
</dbReference>
<accession>A0ABW6WSR4</accession>
<gene>
    <name evidence="1" type="ORF">ACFY35_43530</name>
</gene>
<comment type="caution">
    <text evidence="1">The sequence shown here is derived from an EMBL/GenBank/DDBJ whole genome shotgun (WGS) entry which is preliminary data.</text>
</comment>
<keyword evidence="2" id="KW-1185">Reference proteome</keyword>
<dbReference type="InterPro" id="IPR042557">
    <property type="entry name" value="SCO4226"/>
</dbReference>
<dbReference type="InterPro" id="IPR025336">
    <property type="entry name" value="SCO4226-like"/>
</dbReference>
<name>A0ABW6WSR4_9ACTN</name>
<evidence type="ECO:0000313" key="2">
    <source>
        <dbReference type="Proteomes" id="UP001602245"/>
    </source>
</evidence>
<evidence type="ECO:0000313" key="1">
    <source>
        <dbReference type="EMBL" id="MFF5296352.1"/>
    </source>
</evidence>
<protein>
    <submittedName>
        <fullName evidence="1">DUF4242 domain-containing protein</fullName>
    </submittedName>
</protein>
<dbReference type="RefSeq" id="WP_020517123.1">
    <property type="nucleotide sequence ID" value="NZ_JBIAZU010000008.1"/>
</dbReference>
<dbReference type="EMBL" id="JBIAZU010000008">
    <property type="protein sequence ID" value="MFF5296352.1"/>
    <property type="molecule type" value="Genomic_DNA"/>
</dbReference>